<reference evidence="7" key="1">
    <citation type="submission" date="2021-02" db="EMBL/GenBank/DDBJ databases">
        <authorList>
            <person name="Nowell W R."/>
        </authorList>
    </citation>
    <scope>NUCLEOTIDE SEQUENCE</scope>
    <source>
        <strain evidence="7">Ploen Becks lab</strain>
    </source>
</reference>
<feature type="signal peptide" evidence="5">
    <location>
        <begin position="1"/>
        <end position="24"/>
    </location>
</feature>
<dbReference type="InterPro" id="IPR009644">
    <property type="entry name" value="FKTN/MNN4/W02B3.4-1"/>
</dbReference>
<dbReference type="Pfam" id="PF04991">
    <property type="entry name" value="LicD"/>
    <property type="match status" value="1"/>
</dbReference>
<dbReference type="PANTHER" id="PTHR15407:SF28">
    <property type="entry name" value="RIBITOL-5-PHOSPHATE TRANSFERASE FKTN"/>
    <property type="match status" value="1"/>
</dbReference>
<dbReference type="InterPro" id="IPR007074">
    <property type="entry name" value="LicD/FKTN/FKRP_NTP_transf"/>
</dbReference>
<accession>A0A814LT91</accession>
<keyword evidence="4" id="KW-0472">Membrane</keyword>
<keyword evidence="5" id="KW-0732">Signal</keyword>
<evidence type="ECO:0000256" key="3">
    <source>
        <dbReference type="ARBA" id="ARBA00022989"/>
    </source>
</evidence>
<sequence>MFNLAKKKVLIISFLFLFTLFSINKNLEKKSIEANQRSSNCEPSFKTEKSLISERFEFYYYLKSLLSKFNEISLPKNVSKPIKIDPIKLILDILYRNSAFLTDPDILTERLDSRLDDKNIILKGYFNSEKEKMIYFGIRFEFLNDFIQDISKNAVNCFVSKIERNFYDLKIVSSIAIRCDHLVFQISIFYPRGNFYWISKDNFGLNSIKKDFNKKDRAFNRFELNGHEENNIFLSLPADIKKFLFEYAHSEFVECNYEMASNLEKDKFNQDKRKNMFFTTKMIHFKNIIDSFQKDYWLAAGTLLGWYRHCGIIPFTTDIDVGMDGDKYDPLIESKFTNDKILPLSVKFGLDNDSLGLRLGNKVVTLGISFNYEINTTHLFFPYHSQREVKGVILRKIESLCSAELFDEKYTIPCNPIKYFEDVYGINGWQYPQEKFKTSPFLIHWKKWSISEWQNAIKFFHNGIYLKEETERFIKSYS</sequence>
<evidence type="ECO:0000256" key="1">
    <source>
        <dbReference type="ARBA" id="ARBA00004167"/>
    </source>
</evidence>
<protein>
    <recommendedName>
        <fullName evidence="6">LicD/FKTN/FKRP nucleotidyltransferase domain-containing protein</fullName>
    </recommendedName>
</protein>
<name>A0A814LT91_9BILA</name>
<evidence type="ECO:0000313" key="8">
    <source>
        <dbReference type="Proteomes" id="UP000663879"/>
    </source>
</evidence>
<feature type="domain" description="LicD/FKTN/FKRP nucleotidyltransferase" evidence="6">
    <location>
        <begin position="296"/>
        <end position="338"/>
    </location>
</feature>
<evidence type="ECO:0000256" key="4">
    <source>
        <dbReference type="ARBA" id="ARBA00023136"/>
    </source>
</evidence>
<feature type="chain" id="PRO_5032543427" description="LicD/FKTN/FKRP nucleotidyltransferase domain-containing protein" evidence="5">
    <location>
        <begin position="25"/>
        <end position="478"/>
    </location>
</feature>
<dbReference type="GO" id="GO:0009100">
    <property type="term" value="P:glycoprotein metabolic process"/>
    <property type="evidence" value="ECO:0007669"/>
    <property type="project" value="UniProtKB-ARBA"/>
</dbReference>
<dbReference type="EMBL" id="CAJNOC010006037">
    <property type="protein sequence ID" value="CAF1068364.1"/>
    <property type="molecule type" value="Genomic_DNA"/>
</dbReference>
<comment type="subcellular location">
    <subcellularLocation>
        <location evidence="1">Membrane</location>
        <topology evidence="1">Single-pass membrane protein</topology>
    </subcellularLocation>
</comment>
<keyword evidence="3" id="KW-1133">Transmembrane helix</keyword>
<comment type="caution">
    <text evidence="7">The sequence shown here is derived from an EMBL/GenBank/DDBJ whole genome shotgun (WGS) entry which is preliminary data.</text>
</comment>
<keyword evidence="2" id="KW-0812">Transmembrane</keyword>
<dbReference type="PANTHER" id="PTHR15407">
    <property type="entry name" value="FUKUTIN-RELATED"/>
    <property type="match status" value="1"/>
</dbReference>
<dbReference type="GO" id="GO:0016020">
    <property type="term" value="C:membrane"/>
    <property type="evidence" value="ECO:0007669"/>
    <property type="project" value="UniProtKB-SubCell"/>
</dbReference>
<evidence type="ECO:0000259" key="6">
    <source>
        <dbReference type="Pfam" id="PF04991"/>
    </source>
</evidence>
<organism evidence="7 8">
    <name type="scientific">Brachionus calyciflorus</name>
    <dbReference type="NCBI Taxonomy" id="104777"/>
    <lineage>
        <taxon>Eukaryota</taxon>
        <taxon>Metazoa</taxon>
        <taxon>Spiralia</taxon>
        <taxon>Gnathifera</taxon>
        <taxon>Rotifera</taxon>
        <taxon>Eurotatoria</taxon>
        <taxon>Monogononta</taxon>
        <taxon>Pseudotrocha</taxon>
        <taxon>Ploima</taxon>
        <taxon>Brachionidae</taxon>
        <taxon>Brachionus</taxon>
    </lineage>
</organism>
<dbReference type="OrthoDB" id="444255at2759"/>
<evidence type="ECO:0000256" key="2">
    <source>
        <dbReference type="ARBA" id="ARBA00022692"/>
    </source>
</evidence>
<gene>
    <name evidence="7" type="ORF">OXX778_LOCUS19612</name>
</gene>
<keyword evidence="8" id="KW-1185">Reference proteome</keyword>
<dbReference type="Proteomes" id="UP000663879">
    <property type="component" value="Unassembled WGS sequence"/>
</dbReference>
<dbReference type="AlphaFoldDB" id="A0A814LT91"/>
<evidence type="ECO:0000313" key="7">
    <source>
        <dbReference type="EMBL" id="CAF1068364.1"/>
    </source>
</evidence>
<evidence type="ECO:0000256" key="5">
    <source>
        <dbReference type="SAM" id="SignalP"/>
    </source>
</evidence>
<proteinExistence type="predicted"/>